<protein>
    <submittedName>
        <fullName evidence="1">Uncharacterized protein</fullName>
    </submittedName>
</protein>
<sequence length="22" mass="2465">MSRGWTVNNYGNSPVKIGIHAY</sequence>
<reference evidence="1 2" key="1">
    <citation type="submission" date="2014-08" db="EMBL/GenBank/DDBJ databases">
        <authorList>
            <person name="Moulin Lionel"/>
        </authorList>
    </citation>
    <scope>NUCLEOTIDE SEQUENCE [LARGE SCALE GENOMIC DNA]</scope>
</reference>
<name>A0A090ERE4_MESPL</name>
<evidence type="ECO:0000313" key="1">
    <source>
        <dbReference type="EMBL" id="CDX31509.1"/>
    </source>
</evidence>
<organism evidence="1 2">
    <name type="scientific">Mesorhizobium plurifarium</name>
    <dbReference type="NCBI Taxonomy" id="69974"/>
    <lineage>
        <taxon>Bacteria</taxon>
        <taxon>Pseudomonadati</taxon>
        <taxon>Pseudomonadota</taxon>
        <taxon>Alphaproteobacteria</taxon>
        <taxon>Hyphomicrobiales</taxon>
        <taxon>Phyllobacteriaceae</taxon>
        <taxon>Mesorhizobium</taxon>
    </lineage>
</organism>
<gene>
    <name evidence="1" type="ORF">MPLDJ20_140310</name>
</gene>
<dbReference type="Proteomes" id="UP000046373">
    <property type="component" value="Unassembled WGS sequence"/>
</dbReference>
<dbReference type="AlphaFoldDB" id="A0A090ERE4"/>
<evidence type="ECO:0000313" key="2">
    <source>
        <dbReference type="Proteomes" id="UP000046373"/>
    </source>
</evidence>
<dbReference type="EMBL" id="CCNB01000006">
    <property type="protein sequence ID" value="CDX31509.1"/>
    <property type="molecule type" value="Genomic_DNA"/>
</dbReference>
<accession>A0A090ERE4</accession>
<proteinExistence type="predicted"/>